<reference evidence="3" key="1">
    <citation type="submission" date="2018-09" db="EMBL/GenBank/DDBJ databases">
        <authorList>
            <person name="Livingstone P.G."/>
            <person name="Whitworth D.E."/>
        </authorList>
    </citation>
    <scope>NUCLEOTIDE SEQUENCE [LARGE SCALE GENOMIC DNA]</scope>
    <source>
        <strain evidence="3">CA054A</strain>
    </source>
</reference>
<protein>
    <recommendedName>
        <fullName evidence="4">Choice-of-anchor B family protein</fullName>
    </recommendedName>
</protein>
<dbReference type="PROSITE" id="PS51257">
    <property type="entry name" value="PROKAR_LIPOPROTEIN"/>
    <property type="match status" value="1"/>
</dbReference>
<dbReference type="EMBL" id="RAVZ01000003">
    <property type="protein sequence ID" value="RKG93885.1"/>
    <property type="molecule type" value="Genomic_DNA"/>
</dbReference>
<dbReference type="OrthoDB" id="5378776at2"/>
<proteinExistence type="predicted"/>
<evidence type="ECO:0000256" key="1">
    <source>
        <dbReference type="SAM" id="SignalP"/>
    </source>
</evidence>
<dbReference type="AlphaFoldDB" id="A0A3A8JES6"/>
<evidence type="ECO:0008006" key="4">
    <source>
        <dbReference type="Google" id="ProtNLM"/>
    </source>
</evidence>
<dbReference type="RefSeq" id="WP_120538681.1">
    <property type="nucleotide sequence ID" value="NZ_RAVZ01000003.1"/>
</dbReference>
<accession>A0A3A8JES6</accession>
<organism evidence="2 3">
    <name type="scientific">Corallococcus terminator</name>
    <dbReference type="NCBI Taxonomy" id="2316733"/>
    <lineage>
        <taxon>Bacteria</taxon>
        <taxon>Pseudomonadati</taxon>
        <taxon>Myxococcota</taxon>
        <taxon>Myxococcia</taxon>
        <taxon>Myxococcales</taxon>
        <taxon>Cystobacterineae</taxon>
        <taxon>Myxococcaceae</taxon>
        <taxon>Corallococcus</taxon>
    </lineage>
</organism>
<keyword evidence="1" id="KW-0732">Signal</keyword>
<evidence type="ECO:0000313" key="3">
    <source>
        <dbReference type="Proteomes" id="UP000268094"/>
    </source>
</evidence>
<feature type="signal peptide" evidence="1">
    <location>
        <begin position="1"/>
        <end position="21"/>
    </location>
</feature>
<comment type="caution">
    <text evidence="2">The sequence shown here is derived from an EMBL/GenBank/DDBJ whole genome shotgun (WGS) entry which is preliminary data.</text>
</comment>
<feature type="chain" id="PRO_5017282494" description="Choice-of-anchor B family protein" evidence="1">
    <location>
        <begin position="22"/>
        <end position="541"/>
    </location>
</feature>
<dbReference type="SUPFAM" id="SSF101898">
    <property type="entry name" value="NHL repeat"/>
    <property type="match status" value="1"/>
</dbReference>
<sequence length="541" mass="58931">MATVRRALRPLLAVLSLQLLAGCDDPPPRPSSDAGVPDAGPYVWDGTYTELEEHGDWVDKGPFAPCGFDARDASTTACEELPRFDVSRCDPEALAALEQEGIYLADTRNEKRLEDGGILVSNGSEGFQLRSDGGPSTMYNEPLLQRDTQGGRFSVVGKHTRLGLTVAMVGCQTPAPDIITGCFASCRRGKLTQQGTFEAHRVAKWAGEPESSGGLTLLSERHVELGQPVDVYVTKGHAYVVSLSYLGRAGGLTVFDVSDPKHPFFKTSINLPGDNFWNGVWAHGDALYVASSIMGTLVYDISNPAEPTFVRNLPTGTYGAHTVLVDGERLYAMVPNTGTFVYDVSQPLNPVQRARITVPGDPDSGGPHDTFAYENRLYVSNAFGPYTVVDVTDLDDVKPLGQYLRPDLAYSHHSAVGAFAGRTLAFEGGEFNSSHLRVLDVTDPARIVKLGEFRMRSITSIHNLILRGTRLYVAWYHEGLRVLDVSNPTKPTQVAHYNTFREGDPHRGDSIFEGVYGVRVPGDGHVYVVDSSRGLLIFDEP</sequence>
<evidence type="ECO:0000313" key="2">
    <source>
        <dbReference type="EMBL" id="RKG93885.1"/>
    </source>
</evidence>
<dbReference type="Proteomes" id="UP000268094">
    <property type="component" value="Unassembled WGS sequence"/>
</dbReference>
<gene>
    <name evidence="2" type="ORF">D7V88_00935</name>
</gene>
<dbReference type="InterPro" id="IPR013211">
    <property type="entry name" value="LVIVD"/>
</dbReference>
<name>A0A3A8JES6_9BACT</name>
<dbReference type="Pfam" id="PF08309">
    <property type="entry name" value="LVIVD"/>
    <property type="match status" value="3"/>
</dbReference>
<keyword evidence="3" id="KW-1185">Reference proteome</keyword>